<dbReference type="InterPro" id="IPR000953">
    <property type="entry name" value="Chromo/chromo_shadow_dom"/>
</dbReference>
<reference evidence="3" key="1">
    <citation type="submission" date="2020-01" db="EMBL/GenBank/DDBJ databases">
        <authorList>
            <person name="Mishra B."/>
        </authorList>
    </citation>
    <scope>NUCLEOTIDE SEQUENCE [LARGE SCALE GENOMIC DNA]</scope>
</reference>
<evidence type="ECO:0000256" key="1">
    <source>
        <dbReference type="SAM" id="Coils"/>
    </source>
</evidence>
<dbReference type="Pfam" id="PF24626">
    <property type="entry name" value="SH3_Tf2-1"/>
    <property type="match status" value="1"/>
</dbReference>
<dbReference type="SUPFAM" id="SSF54160">
    <property type="entry name" value="Chromo domain-like"/>
    <property type="match status" value="1"/>
</dbReference>
<name>A0A6D2JST0_9BRAS</name>
<feature type="domain" description="Chromo" evidence="2">
    <location>
        <begin position="125"/>
        <end position="157"/>
    </location>
</feature>
<feature type="coiled-coil region" evidence="1">
    <location>
        <begin position="13"/>
        <end position="40"/>
    </location>
</feature>
<keyword evidence="1" id="KW-0175">Coiled coil</keyword>
<evidence type="ECO:0000259" key="2">
    <source>
        <dbReference type="PROSITE" id="PS50013"/>
    </source>
</evidence>
<gene>
    <name evidence="3" type="ORF">MERR_LOCUS31347</name>
</gene>
<dbReference type="PROSITE" id="PS50013">
    <property type="entry name" value="CHROMO_2"/>
    <property type="match status" value="1"/>
</dbReference>
<keyword evidence="4" id="KW-1185">Reference proteome</keyword>
<dbReference type="PANTHER" id="PTHR46148:SF52">
    <property type="entry name" value="OS04G0603800 PROTEIN"/>
    <property type="match status" value="1"/>
</dbReference>
<dbReference type="InterPro" id="IPR056924">
    <property type="entry name" value="SH3_Tf2-1"/>
</dbReference>
<protein>
    <recommendedName>
        <fullName evidence="2">Chromo domain-containing protein</fullName>
    </recommendedName>
</protein>
<evidence type="ECO:0000313" key="3">
    <source>
        <dbReference type="EMBL" id="CAA7044112.1"/>
    </source>
</evidence>
<sequence>MLRERDFLLQGIKDNLLKAHERMKNNADKHRRELEFVQGDKVFLKLRPYMQQSVAKRLYQKLVVGYYGPFEVLEKIGAVAYRLKLPAESKIHHVFHVSQFKPVLGGNHLVSTLPQSFSVQNELIIEPEEVLDTRYDSAGHLEALVSWTGLPEQRCWERIYVRRRKLSWTVLNQSEAKLRLMKAELDGVKKEGSSFIYLFSFTVESFIQK</sequence>
<dbReference type="PANTHER" id="PTHR46148">
    <property type="entry name" value="CHROMO DOMAIN-CONTAINING PROTEIN"/>
    <property type="match status" value="1"/>
</dbReference>
<comment type="caution">
    <text evidence="3">The sequence shown here is derived from an EMBL/GenBank/DDBJ whole genome shotgun (WGS) entry which is preliminary data.</text>
</comment>
<dbReference type="AlphaFoldDB" id="A0A6D2JST0"/>
<evidence type="ECO:0000313" key="4">
    <source>
        <dbReference type="Proteomes" id="UP000467841"/>
    </source>
</evidence>
<accession>A0A6D2JST0</accession>
<organism evidence="3 4">
    <name type="scientific">Microthlaspi erraticum</name>
    <dbReference type="NCBI Taxonomy" id="1685480"/>
    <lineage>
        <taxon>Eukaryota</taxon>
        <taxon>Viridiplantae</taxon>
        <taxon>Streptophyta</taxon>
        <taxon>Embryophyta</taxon>
        <taxon>Tracheophyta</taxon>
        <taxon>Spermatophyta</taxon>
        <taxon>Magnoliopsida</taxon>
        <taxon>eudicotyledons</taxon>
        <taxon>Gunneridae</taxon>
        <taxon>Pentapetalae</taxon>
        <taxon>rosids</taxon>
        <taxon>malvids</taxon>
        <taxon>Brassicales</taxon>
        <taxon>Brassicaceae</taxon>
        <taxon>Coluteocarpeae</taxon>
        <taxon>Microthlaspi</taxon>
    </lineage>
</organism>
<dbReference type="InterPro" id="IPR016197">
    <property type="entry name" value="Chromo-like_dom_sf"/>
</dbReference>
<dbReference type="Proteomes" id="UP000467841">
    <property type="component" value="Unassembled WGS sequence"/>
</dbReference>
<dbReference type="EMBL" id="CACVBM020001293">
    <property type="protein sequence ID" value="CAA7044112.1"/>
    <property type="molecule type" value="Genomic_DNA"/>
</dbReference>
<dbReference type="OrthoDB" id="532080at2759"/>
<proteinExistence type="predicted"/>